<protein>
    <submittedName>
        <fullName evidence="1">Uncharacterized protein</fullName>
    </submittedName>
</protein>
<accession>A0A4U8UWE9</accession>
<sequence>MMLRNFRNTFCHSLASKVSIDQLPSSCKRPCVLFVDVDLDPVIRNGVAKSIQRASARRVQHEVVYGENTRQNRYLKWKSPFAEIARDLFLGLL</sequence>
<reference evidence="1 2" key="1">
    <citation type="journal article" date="2015" name="Genome Biol.">
        <title>Comparative genomics of Steinernema reveals deeply conserved gene regulatory networks.</title>
        <authorList>
            <person name="Dillman A.R."/>
            <person name="Macchietto M."/>
            <person name="Porter C.F."/>
            <person name="Rogers A."/>
            <person name="Williams B."/>
            <person name="Antoshechkin I."/>
            <person name="Lee M.M."/>
            <person name="Goodwin Z."/>
            <person name="Lu X."/>
            <person name="Lewis E.E."/>
            <person name="Goodrich-Blair H."/>
            <person name="Stock S.P."/>
            <person name="Adams B.J."/>
            <person name="Sternberg P.W."/>
            <person name="Mortazavi A."/>
        </authorList>
    </citation>
    <scope>NUCLEOTIDE SEQUENCE [LARGE SCALE GENOMIC DNA]</scope>
    <source>
        <strain evidence="1 2">ALL</strain>
    </source>
</reference>
<proteinExistence type="predicted"/>
<organism evidence="1 2">
    <name type="scientific">Steinernema carpocapsae</name>
    <name type="common">Entomopathogenic nematode</name>
    <dbReference type="NCBI Taxonomy" id="34508"/>
    <lineage>
        <taxon>Eukaryota</taxon>
        <taxon>Metazoa</taxon>
        <taxon>Ecdysozoa</taxon>
        <taxon>Nematoda</taxon>
        <taxon>Chromadorea</taxon>
        <taxon>Rhabditida</taxon>
        <taxon>Tylenchina</taxon>
        <taxon>Panagrolaimomorpha</taxon>
        <taxon>Strongyloidoidea</taxon>
        <taxon>Steinernematidae</taxon>
        <taxon>Steinernema</taxon>
    </lineage>
</organism>
<keyword evidence="2" id="KW-1185">Reference proteome</keyword>
<gene>
    <name evidence="1" type="ORF">L596_004581</name>
</gene>
<evidence type="ECO:0000313" key="1">
    <source>
        <dbReference type="EMBL" id="TMS37701.1"/>
    </source>
</evidence>
<evidence type="ECO:0000313" key="2">
    <source>
        <dbReference type="Proteomes" id="UP000298663"/>
    </source>
</evidence>
<dbReference type="EMBL" id="AZBU02000001">
    <property type="protein sequence ID" value="TMS37701.1"/>
    <property type="molecule type" value="Genomic_DNA"/>
</dbReference>
<dbReference type="EMBL" id="CM016762">
    <property type="protein sequence ID" value="TMS37701.1"/>
    <property type="molecule type" value="Genomic_DNA"/>
</dbReference>
<reference evidence="1 2" key="2">
    <citation type="journal article" date="2019" name="G3 (Bethesda)">
        <title>Hybrid Assembly of the Genome of the Entomopathogenic Nematode Steinernema carpocapsae Identifies the X-Chromosome.</title>
        <authorList>
            <person name="Serra L."/>
            <person name="Macchietto M."/>
            <person name="Macias-Munoz A."/>
            <person name="McGill C.J."/>
            <person name="Rodriguez I.M."/>
            <person name="Rodriguez B."/>
            <person name="Murad R."/>
            <person name="Mortazavi A."/>
        </authorList>
    </citation>
    <scope>NUCLEOTIDE SEQUENCE [LARGE SCALE GENOMIC DNA]</scope>
    <source>
        <strain evidence="1 2">ALL</strain>
    </source>
</reference>
<dbReference type="Proteomes" id="UP000298663">
    <property type="component" value="Chromosome X"/>
</dbReference>
<name>A0A4U8UWE9_STECR</name>
<comment type="caution">
    <text evidence="1">The sequence shown here is derived from an EMBL/GenBank/DDBJ whole genome shotgun (WGS) entry which is preliminary data.</text>
</comment>
<dbReference type="AlphaFoldDB" id="A0A4U8UWE9"/>